<feature type="domain" description="Amidase" evidence="5">
    <location>
        <begin position="82"/>
        <end position="533"/>
    </location>
</feature>
<name>A0A9P8VTG9_9HYPO</name>
<dbReference type="OrthoDB" id="6428749at2759"/>
<feature type="active site" description="Charge relay system" evidence="3">
    <location>
        <position position="214"/>
    </location>
</feature>
<feature type="active site" description="Acyl-ester intermediate" evidence="3">
    <location>
        <position position="238"/>
    </location>
</feature>
<sequence length="551" mass="60325">MSTTDWQALIREKRAFRDSRIPAEWRLDERITSQAHRDNPISAFDLLHQTNLLTKREREITEKYDATALLSKLASGTLSSLEVTTAFCKRAAIAQQLINPLTEIFFDKALERAKELDAYLAREGKPIGPFHGLPISLKDMWMVKGEAATLGFVAYLPKPVAEENSPIVDILLEDGAVFYCKTNVPQGLFSMEGENNVFGVTLNPHKLTLGAAGSSTGEGALVGFRGSPLGLGTDIGGSIRSPSLVNGCYGFKPTANRIPFSGQQFHFPKGWPGVLPSAGPHANSARDLTYFCKAIVANDGWRRDPTALAIPWINVPKRKLKIGYWEGAPESPVFPPILRALREAAEALKAAGHEIVPLSTPQGAGTLDCAGIYVHSLGFDTKATLMQFLDDADEEILPAMKDMRQMMAGMPKSTLDDVWKFNGDRGDYRLAWHNKWAETGMDVLLCPAHQGTGMPHWGYGLPVYTIIWNLLDCPATVIPFLKANKKIDTEEVEGCKSPLYSPVGLSPYDANALDGAPAHVQVVGWSLRDEEVLMATEVIADVLENISKAQL</sequence>
<evidence type="ECO:0000313" key="6">
    <source>
        <dbReference type="EMBL" id="KAH6871502.1"/>
    </source>
</evidence>
<evidence type="ECO:0000256" key="3">
    <source>
        <dbReference type="PIRSR" id="PIRSR001221-1"/>
    </source>
</evidence>
<dbReference type="InterPro" id="IPR023631">
    <property type="entry name" value="Amidase_dom"/>
</dbReference>
<organism evidence="6 7">
    <name type="scientific">Thelonectria olida</name>
    <dbReference type="NCBI Taxonomy" id="1576542"/>
    <lineage>
        <taxon>Eukaryota</taxon>
        <taxon>Fungi</taxon>
        <taxon>Dikarya</taxon>
        <taxon>Ascomycota</taxon>
        <taxon>Pezizomycotina</taxon>
        <taxon>Sordariomycetes</taxon>
        <taxon>Hypocreomycetidae</taxon>
        <taxon>Hypocreales</taxon>
        <taxon>Nectriaceae</taxon>
        <taxon>Thelonectria</taxon>
    </lineage>
</organism>
<feature type="active site" description="Charge relay system" evidence="3">
    <location>
        <position position="138"/>
    </location>
</feature>
<dbReference type="Proteomes" id="UP000777438">
    <property type="component" value="Unassembled WGS sequence"/>
</dbReference>
<dbReference type="EMBL" id="JAGPYM010000054">
    <property type="protein sequence ID" value="KAH6871502.1"/>
    <property type="molecule type" value="Genomic_DNA"/>
</dbReference>
<dbReference type="PANTHER" id="PTHR46072:SF5">
    <property type="entry name" value="GENERAL AMIDASE-C"/>
    <property type="match status" value="1"/>
</dbReference>
<evidence type="ECO:0000259" key="5">
    <source>
        <dbReference type="Pfam" id="PF01425"/>
    </source>
</evidence>
<gene>
    <name evidence="6" type="ORF">B0T10DRAFT_417364</name>
</gene>
<dbReference type="InterPro" id="IPR036928">
    <property type="entry name" value="AS_sf"/>
</dbReference>
<evidence type="ECO:0000256" key="4">
    <source>
        <dbReference type="PIRSR" id="PIRSR001221-2"/>
    </source>
</evidence>
<dbReference type="AlphaFoldDB" id="A0A9P8VTG9"/>
<evidence type="ECO:0000256" key="2">
    <source>
        <dbReference type="ARBA" id="ARBA00022801"/>
    </source>
</evidence>
<dbReference type="Pfam" id="PF01425">
    <property type="entry name" value="Amidase"/>
    <property type="match status" value="1"/>
</dbReference>
<protein>
    <submittedName>
        <fullName evidence="6">Amidase signature domain-containing protein</fullName>
    </submittedName>
</protein>
<comment type="caution">
    <text evidence="6">The sequence shown here is derived from an EMBL/GenBank/DDBJ whole genome shotgun (WGS) entry which is preliminary data.</text>
</comment>
<feature type="binding site" evidence="4">
    <location>
        <position position="188"/>
    </location>
    <ligand>
        <name>substrate</name>
    </ligand>
</feature>
<keyword evidence="2" id="KW-0378">Hydrolase</keyword>
<dbReference type="PANTHER" id="PTHR46072">
    <property type="entry name" value="AMIDASE-RELATED-RELATED"/>
    <property type="match status" value="1"/>
</dbReference>
<feature type="binding site" evidence="4">
    <location>
        <begin position="235"/>
        <end position="238"/>
    </location>
    <ligand>
        <name>substrate</name>
    </ligand>
</feature>
<accession>A0A9P8VTG9</accession>
<reference evidence="6 7" key="1">
    <citation type="journal article" date="2021" name="Nat. Commun.">
        <title>Genetic determinants of endophytism in the Arabidopsis root mycobiome.</title>
        <authorList>
            <person name="Mesny F."/>
            <person name="Miyauchi S."/>
            <person name="Thiergart T."/>
            <person name="Pickel B."/>
            <person name="Atanasova L."/>
            <person name="Karlsson M."/>
            <person name="Huettel B."/>
            <person name="Barry K.W."/>
            <person name="Haridas S."/>
            <person name="Chen C."/>
            <person name="Bauer D."/>
            <person name="Andreopoulos W."/>
            <person name="Pangilinan J."/>
            <person name="LaButti K."/>
            <person name="Riley R."/>
            <person name="Lipzen A."/>
            <person name="Clum A."/>
            <person name="Drula E."/>
            <person name="Henrissat B."/>
            <person name="Kohler A."/>
            <person name="Grigoriev I.V."/>
            <person name="Martin F.M."/>
            <person name="Hacquard S."/>
        </authorList>
    </citation>
    <scope>NUCLEOTIDE SEQUENCE [LARGE SCALE GENOMIC DNA]</scope>
    <source>
        <strain evidence="6 7">MPI-CAGE-CH-0241</strain>
    </source>
</reference>
<dbReference type="SUPFAM" id="SSF75304">
    <property type="entry name" value="Amidase signature (AS) enzymes"/>
    <property type="match status" value="1"/>
</dbReference>
<proteinExistence type="inferred from homology"/>
<evidence type="ECO:0000256" key="1">
    <source>
        <dbReference type="ARBA" id="ARBA00009199"/>
    </source>
</evidence>
<dbReference type="Gene3D" id="3.90.1300.10">
    <property type="entry name" value="Amidase signature (AS) domain"/>
    <property type="match status" value="1"/>
</dbReference>
<dbReference type="GO" id="GO:0016787">
    <property type="term" value="F:hydrolase activity"/>
    <property type="evidence" value="ECO:0007669"/>
    <property type="project" value="UniProtKB-KW"/>
</dbReference>
<feature type="binding site" evidence="4">
    <location>
        <position position="214"/>
    </location>
    <ligand>
        <name>substrate</name>
    </ligand>
</feature>
<comment type="similarity">
    <text evidence="1">Belongs to the amidase family.</text>
</comment>
<dbReference type="PIRSF" id="PIRSF001221">
    <property type="entry name" value="Amidase_fungi"/>
    <property type="match status" value="1"/>
</dbReference>
<keyword evidence="7" id="KW-1185">Reference proteome</keyword>
<evidence type="ECO:0000313" key="7">
    <source>
        <dbReference type="Proteomes" id="UP000777438"/>
    </source>
</evidence>